<evidence type="ECO:0000313" key="1">
    <source>
        <dbReference type="EMBL" id="KAF3956007.1"/>
    </source>
</evidence>
<dbReference type="AlphaFoldDB" id="A0A8J4VFI6"/>
<reference evidence="1" key="1">
    <citation type="submission" date="2020-03" db="EMBL/GenBank/DDBJ databases">
        <title>Castanea mollissima Vanexum genome sequencing.</title>
        <authorList>
            <person name="Staton M."/>
        </authorList>
    </citation>
    <scope>NUCLEOTIDE SEQUENCE</scope>
    <source>
        <tissue evidence="1">Leaf</tissue>
    </source>
</reference>
<comment type="caution">
    <text evidence="1">The sequence shown here is derived from an EMBL/GenBank/DDBJ whole genome shotgun (WGS) entry which is preliminary data.</text>
</comment>
<protein>
    <submittedName>
        <fullName evidence="1">Uncharacterized protein</fullName>
    </submittedName>
</protein>
<gene>
    <name evidence="1" type="ORF">CMV_018836</name>
</gene>
<dbReference type="Proteomes" id="UP000737018">
    <property type="component" value="Unassembled WGS sequence"/>
</dbReference>
<organism evidence="1 2">
    <name type="scientific">Castanea mollissima</name>
    <name type="common">Chinese chestnut</name>
    <dbReference type="NCBI Taxonomy" id="60419"/>
    <lineage>
        <taxon>Eukaryota</taxon>
        <taxon>Viridiplantae</taxon>
        <taxon>Streptophyta</taxon>
        <taxon>Embryophyta</taxon>
        <taxon>Tracheophyta</taxon>
        <taxon>Spermatophyta</taxon>
        <taxon>Magnoliopsida</taxon>
        <taxon>eudicotyledons</taxon>
        <taxon>Gunneridae</taxon>
        <taxon>Pentapetalae</taxon>
        <taxon>rosids</taxon>
        <taxon>fabids</taxon>
        <taxon>Fagales</taxon>
        <taxon>Fagaceae</taxon>
        <taxon>Castanea</taxon>
    </lineage>
</organism>
<accession>A0A8J4VFI6</accession>
<sequence length="71" mass="8124">MLWNWRCRSYCLQSVQAIAKWEGCLVGCVFGGSIQGVLRYLWSLWIHDWVTLLLIGHVVLEFLVNAATVCP</sequence>
<proteinExistence type="predicted"/>
<keyword evidence="2" id="KW-1185">Reference proteome</keyword>
<dbReference type="EMBL" id="JRKL02003220">
    <property type="protein sequence ID" value="KAF3956007.1"/>
    <property type="molecule type" value="Genomic_DNA"/>
</dbReference>
<evidence type="ECO:0000313" key="2">
    <source>
        <dbReference type="Proteomes" id="UP000737018"/>
    </source>
</evidence>
<name>A0A8J4VFI6_9ROSI</name>